<evidence type="ECO:0000313" key="2">
    <source>
        <dbReference type="EMBL" id="EDX74848.1"/>
    </source>
</evidence>
<evidence type="ECO:0000256" key="1">
    <source>
        <dbReference type="SAM" id="MobiDB-lite"/>
    </source>
</evidence>
<organism evidence="2 3">
    <name type="scientific">Coleofasciculus chthonoplastes PCC 7420</name>
    <dbReference type="NCBI Taxonomy" id="118168"/>
    <lineage>
        <taxon>Bacteria</taxon>
        <taxon>Bacillati</taxon>
        <taxon>Cyanobacteriota</taxon>
        <taxon>Cyanophyceae</taxon>
        <taxon>Coleofasciculales</taxon>
        <taxon>Coleofasciculaceae</taxon>
        <taxon>Coleofasciculus</taxon>
    </lineage>
</organism>
<sequence>MRQETIVVKPAPTNITRHALKQSEGSKLKPSPPSPQYS</sequence>
<dbReference type="STRING" id="118168.MC7420_722"/>
<keyword evidence="3" id="KW-1185">Reference proteome</keyword>
<feature type="region of interest" description="Disordered" evidence="1">
    <location>
        <begin position="1"/>
        <end position="38"/>
    </location>
</feature>
<accession>B4VSW7</accession>
<name>B4VSW7_9CYAN</name>
<reference evidence="2 3" key="1">
    <citation type="submission" date="2008-07" db="EMBL/GenBank/DDBJ databases">
        <authorList>
            <person name="Tandeau de Marsac N."/>
            <person name="Ferriera S."/>
            <person name="Johnson J."/>
            <person name="Kravitz S."/>
            <person name="Beeson K."/>
            <person name="Sutton G."/>
            <person name="Rogers Y.-H."/>
            <person name="Friedman R."/>
            <person name="Frazier M."/>
            <person name="Venter J.C."/>
        </authorList>
    </citation>
    <scope>NUCLEOTIDE SEQUENCE [LARGE SCALE GENOMIC DNA]</scope>
    <source>
        <strain evidence="2 3">PCC 7420</strain>
    </source>
</reference>
<dbReference type="AlphaFoldDB" id="B4VSW7"/>
<dbReference type="Proteomes" id="UP000003835">
    <property type="component" value="Unassembled WGS sequence"/>
</dbReference>
<dbReference type="HOGENOM" id="CLU_3326737_0_0_3"/>
<evidence type="ECO:0000313" key="3">
    <source>
        <dbReference type="Proteomes" id="UP000003835"/>
    </source>
</evidence>
<protein>
    <submittedName>
        <fullName evidence="2">Uncharacterized protein</fullName>
    </submittedName>
</protein>
<proteinExistence type="predicted"/>
<gene>
    <name evidence="2" type="ORF">MC7420_722</name>
</gene>
<dbReference type="EMBL" id="DS989851">
    <property type="protein sequence ID" value="EDX74848.1"/>
    <property type="molecule type" value="Genomic_DNA"/>
</dbReference>